<dbReference type="InterPro" id="IPR038136">
    <property type="entry name" value="CofD-like_dom_sf"/>
</dbReference>
<dbReference type="CDD" id="cd07187">
    <property type="entry name" value="YvcK_like"/>
    <property type="match status" value="1"/>
</dbReference>
<evidence type="ECO:0000313" key="4">
    <source>
        <dbReference type="Proteomes" id="UP000019474"/>
    </source>
</evidence>
<dbReference type="PANTHER" id="PTHR30135">
    <property type="entry name" value="UNCHARACTERIZED PROTEIN YVCK-RELATED"/>
    <property type="match status" value="1"/>
</dbReference>
<dbReference type="RefSeq" id="WP_035422087.1">
    <property type="nucleotide sequence ID" value="NZ_ALXG01000033.1"/>
</dbReference>
<dbReference type="EMBL" id="ALXG01000033">
    <property type="protein sequence ID" value="ETO40320.1"/>
    <property type="molecule type" value="Genomic_DNA"/>
</dbReference>
<comment type="caution">
    <text evidence="3">The sequence shown here is derived from an EMBL/GenBank/DDBJ whole genome shotgun (WGS) entry which is preliminary data.</text>
</comment>
<dbReference type="Proteomes" id="UP000019474">
    <property type="component" value="Unassembled WGS sequence"/>
</dbReference>
<evidence type="ECO:0000313" key="3">
    <source>
        <dbReference type="EMBL" id="ETO40320.1"/>
    </source>
</evidence>
<protein>
    <recommendedName>
        <fullName evidence="2">Putative gluconeogenesis factor</fullName>
    </recommendedName>
</protein>
<dbReference type="OrthoDB" id="9783842at2"/>
<organism evidence="3 4">
    <name type="scientific">Fructilactobacillus florum 8D</name>
    <dbReference type="NCBI Taxonomy" id="1221538"/>
    <lineage>
        <taxon>Bacteria</taxon>
        <taxon>Bacillati</taxon>
        <taxon>Bacillota</taxon>
        <taxon>Bacilli</taxon>
        <taxon>Lactobacillales</taxon>
        <taxon>Lactobacillaceae</taxon>
        <taxon>Fructilactobacillus</taxon>
    </lineage>
</organism>
<comment type="similarity">
    <text evidence="2">Belongs to the gluconeogenesis factor family.</text>
</comment>
<dbReference type="GO" id="GO:0043743">
    <property type="term" value="F:LPPG:FO 2-phospho-L-lactate transferase activity"/>
    <property type="evidence" value="ECO:0007669"/>
    <property type="project" value="InterPro"/>
</dbReference>
<dbReference type="AlphaFoldDB" id="W9EH25"/>
<keyword evidence="1 2" id="KW-0963">Cytoplasm</keyword>
<dbReference type="SUPFAM" id="SSF142338">
    <property type="entry name" value="CofD-like"/>
    <property type="match status" value="1"/>
</dbReference>
<evidence type="ECO:0000256" key="2">
    <source>
        <dbReference type="HAMAP-Rule" id="MF_00973"/>
    </source>
</evidence>
<comment type="subcellular location">
    <subcellularLocation>
        <location evidence="2">Cytoplasm</location>
    </subcellularLocation>
</comment>
<dbReference type="PANTHER" id="PTHR30135:SF3">
    <property type="entry name" value="GLUCONEOGENESIS FACTOR-RELATED"/>
    <property type="match status" value="1"/>
</dbReference>
<keyword evidence="4" id="KW-1185">Reference proteome</keyword>
<dbReference type="Gene3D" id="3.40.50.10680">
    <property type="entry name" value="CofD-like domains"/>
    <property type="match status" value="1"/>
</dbReference>
<dbReference type="NCBIfam" id="TIGR01826">
    <property type="entry name" value="CofD_related"/>
    <property type="match status" value="1"/>
</dbReference>
<name>W9EH25_9LACO</name>
<dbReference type="HAMAP" id="MF_00973">
    <property type="entry name" value="Gluconeogen_factor"/>
    <property type="match status" value="1"/>
</dbReference>
<dbReference type="GO" id="GO:0008360">
    <property type="term" value="P:regulation of cell shape"/>
    <property type="evidence" value="ECO:0007669"/>
    <property type="project" value="UniProtKB-UniRule"/>
</dbReference>
<reference evidence="3 4" key="1">
    <citation type="submission" date="2012-08" db="EMBL/GenBank/DDBJ databases">
        <title>Genome sequencing of Lactobacillus florum 8D.</title>
        <authorList>
            <person name="Kim E.B."/>
            <person name="Marco M.L."/>
        </authorList>
    </citation>
    <scope>NUCLEOTIDE SEQUENCE [LARGE SCALE GENOMIC DNA]</scope>
    <source>
        <strain evidence="3 4">8D</strain>
    </source>
</reference>
<dbReference type="GO" id="GO:0005737">
    <property type="term" value="C:cytoplasm"/>
    <property type="evidence" value="ECO:0007669"/>
    <property type="project" value="UniProtKB-SubCell"/>
</dbReference>
<dbReference type="PATRIC" id="fig|1221538.3.peg.814"/>
<dbReference type="InterPro" id="IPR002882">
    <property type="entry name" value="CofD"/>
</dbReference>
<proteinExistence type="inferred from homology"/>
<gene>
    <name evidence="3" type="ORF">B808_806</name>
</gene>
<evidence type="ECO:0000256" key="1">
    <source>
        <dbReference type="ARBA" id="ARBA00022490"/>
    </source>
</evidence>
<accession>W9EH25</accession>
<dbReference type="Pfam" id="PF01933">
    <property type="entry name" value="CofD"/>
    <property type="match status" value="1"/>
</dbReference>
<sequence>MIARKQHQSRRPRMVVIGGGTGLPVILRNLKKRAVDITAIVTVADDGGSSGILRNYINVLPPGDIRNVLVALSNLPQIDLDIFQYRFKSTDRFLSGHAIGNLIITALSEMEGGFFVAVQELAKMMRVQGHVFPVCDEILELHAEFQDGTQLAGEAEITAADKMIKRVWVESAEKPHQPAAVPAVVEAIMNADQIVLGPGSLYTSILPNLMVGNVGQAVRTTKAEVIYICNIMTQKGETDHFTDADHVRVLDRQLGSSFVDTVLVNDRPVPATYIDHQRWGDEAQPVAADYQGLQELGCRVIPSDFLELRDHGAFHNGKLVTDELMRLLKRANNPNEE</sequence>
<dbReference type="InterPro" id="IPR010119">
    <property type="entry name" value="Gluconeogen_factor"/>
</dbReference>
<comment type="function">
    <text evidence="2">Required for morphogenesis under gluconeogenic growth conditions.</text>
</comment>